<evidence type="ECO:0000256" key="1">
    <source>
        <dbReference type="ARBA" id="ARBA00022723"/>
    </source>
</evidence>
<keyword evidence="3" id="KW-0862">Zinc</keyword>
<keyword evidence="1" id="KW-0479">Metal-binding</keyword>
<reference evidence="7" key="1">
    <citation type="journal article" date="2004" name="Nature">
        <title>Genome duplication in the teleost fish Tetraodon nigroviridis reveals the early vertebrate proto-karyotype.</title>
        <authorList>
            <person name="Jaillon O."/>
            <person name="Aury J.-M."/>
            <person name="Brunet F."/>
            <person name="Petit J.-L."/>
            <person name="Stange-Thomann N."/>
            <person name="Mauceli E."/>
            <person name="Bouneau L."/>
            <person name="Fischer C."/>
            <person name="Ozouf-Costaz C."/>
            <person name="Bernot A."/>
            <person name="Nicaud S."/>
            <person name="Jaffe D."/>
            <person name="Fisher S."/>
            <person name="Lutfalla G."/>
            <person name="Dossat C."/>
            <person name="Segurens B."/>
            <person name="Dasilva C."/>
            <person name="Salanoubat M."/>
            <person name="Levy M."/>
            <person name="Boudet N."/>
            <person name="Castellano S."/>
            <person name="Anthouard V."/>
            <person name="Jubin C."/>
            <person name="Castelli V."/>
            <person name="Katinka M."/>
            <person name="Vacherie B."/>
            <person name="Biemont C."/>
            <person name="Skalli Z."/>
            <person name="Cattolico L."/>
            <person name="Poulain J."/>
            <person name="De Berardinis V."/>
            <person name="Cruaud C."/>
            <person name="Duprat S."/>
            <person name="Brottier P."/>
            <person name="Coutanceau J.-P."/>
            <person name="Gouzy J."/>
            <person name="Parra G."/>
            <person name="Lardier G."/>
            <person name="Chapple C."/>
            <person name="McKernan K.J."/>
            <person name="McEwan P."/>
            <person name="Bosak S."/>
            <person name="Kellis M."/>
            <person name="Volff J.-N."/>
            <person name="Guigo R."/>
            <person name="Zody M.C."/>
            <person name="Mesirov J."/>
            <person name="Lindblad-Toh K."/>
            <person name="Birren B."/>
            <person name="Nusbaum C."/>
            <person name="Kahn D."/>
            <person name="Robinson-Rechavi M."/>
            <person name="Laudet V."/>
            <person name="Schachter V."/>
            <person name="Quetier F."/>
            <person name="Saurin W."/>
            <person name="Scarpelli C."/>
            <person name="Wincker P."/>
            <person name="Lander E.S."/>
            <person name="Weissenbach J."/>
            <person name="Roest Crollius H."/>
        </authorList>
    </citation>
    <scope>NUCLEOTIDE SEQUENCE [LARGE SCALE GENOMIC DNA]</scope>
</reference>
<name>Q4S4V8_TETNG</name>
<comment type="caution">
    <text evidence="7">The sequence shown here is derived from an EMBL/GenBank/DDBJ whole genome shotgun (WGS) entry which is preliminary data.</text>
</comment>
<dbReference type="SUPFAM" id="SSF144232">
    <property type="entry name" value="HIT/MYND zinc finger-like"/>
    <property type="match status" value="1"/>
</dbReference>
<dbReference type="InterPro" id="IPR046824">
    <property type="entry name" value="Mss51-like_C"/>
</dbReference>
<dbReference type="Gene3D" id="6.10.140.2220">
    <property type="match status" value="1"/>
</dbReference>
<keyword evidence="2 4" id="KW-0863">Zinc-finger</keyword>
<feature type="domain" description="MYND-type" evidence="6">
    <location>
        <begin position="35"/>
        <end position="79"/>
    </location>
</feature>
<proteinExistence type="predicted"/>
<evidence type="ECO:0000256" key="4">
    <source>
        <dbReference type="PROSITE-ProRule" id="PRU00134"/>
    </source>
</evidence>
<evidence type="ECO:0000256" key="2">
    <source>
        <dbReference type="ARBA" id="ARBA00022771"/>
    </source>
</evidence>
<protein>
    <submittedName>
        <fullName evidence="7">(spotted green pufferfish) hypothetical protein</fullName>
    </submittedName>
</protein>
<gene>
    <name evidence="7" type="ORF">GSTENG00024014001</name>
</gene>
<accession>Q4S4V8</accession>
<dbReference type="InterPro" id="IPR052839">
    <property type="entry name" value="Mito_gene_expr_regulator"/>
</dbReference>
<dbReference type="GO" id="GO:0008270">
    <property type="term" value="F:zinc ion binding"/>
    <property type="evidence" value="ECO:0007669"/>
    <property type="project" value="UniProtKB-KW"/>
</dbReference>
<feature type="non-terminal residue" evidence="7">
    <location>
        <position position="1"/>
    </location>
</feature>
<dbReference type="PANTHER" id="PTHR46920:SF2">
    <property type="entry name" value="MSS51 MITOCHONDRIAL TRANSLATIONAL ACTIVATOR"/>
    <property type="match status" value="1"/>
</dbReference>
<reference evidence="7" key="2">
    <citation type="submission" date="2004-02" db="EMBL/GenBank/DDBJ databases">
        <authorList>
            <consortium name="Genoscope"/>
            <consortium name="Whitehead Institute Centre for Genome Research"/>
        </authorList>
    </citation>
    <scope>NUCLEOTIDE SEQUENCE</scope>
</reference>
<sequence>MTESHSTGLQTRDKPMTFKSQKEMFEKMEESFKICAQCEKRPNQLSNPQNLKRCARCLNVYYCSKECQKEDWSKHKKLCSQLRLAAIDRVAEWLLFQGVLPFPTENWSRPESEVKGWHDFLALQGDLAARLDPIINGKNMADLWANAGRQRPDDEDLRQSLWRVCSEFFSRPLTVAWGMRLFGLKPSSKPLTVHLVGAGHSETAGCPTDRLRRAEPHVPWTPGDGGRHGGTRGGGRAHHEASSQGLWAQKLVVYISAYRGLYHQFWEELVEREEAARPDLVVGFHPGFDASQGLEEGWLPTLLLLRDYDIPALFTTLNETEMTYSLQILLELEMDMKGSGANPFASLKPEVVGSAPNKVPVYSNSHYFCFQGLQEAVESEEPEE</sequence>
<dbReference type="PROSITE" id="PS01360">
    <property type="entry name" value="ZF_MYND_1"/>
    <property type="match status" value="1"/>
</dbReference>
<organism evidence="7">
    <name type="scientific">Tetraodon nigroviridis</name>
    <name type="common">Spotted green pufferfish</name>
    <name type="synonym">Chelonodon nigroviridis</name>
    <dbReference type="NCBI Taxonomy" id="99883"/>
    <lineage>
        <taxon>Eukaryota</taxon>
        <taxon>Metazoa</taxon>
        <taxon>Chordata</taxon>
        <taxon>Craniata</taxon>
        <taxon>Vertebrata</taxon>
        <taxon>Euteleostomi</taxon>
        <taxon>Actinopterygii</taxon>
        <taxon>Neopterygii</taxon>
        <taxon>Teleostei</taxon>
        <taxon>Neoteleostei</taxon>
        <taxon>Acanthomorphata</taxon>
        <taxon>Eupercaria</taxon>
        <taxon>Tetraodontiformes</taxon>
        <taxon>Tetradontoidea</taxon>
        <taxon>Tetraodontidae</taxon>
        <taxon>Tetraodon</taxon>
    </lineage>
</organism>
<feature type="region of interest" description="Disordered" evidence="5">
    <location>
        <begin position="215"/>
        <end position="239"/>
    </location>
</feature>
<evidence type="ECO:0000256" key="3">
    <source>
        <dbReference type="ARBA" id="ARBA00022833"/>
    </source>
</evidence>
<dbReference type="PANTHER" id="PTHR46920">
    <property type="match status" value="1"/>
</dbReference>
<dbReference type="EMBL" id="CAAE01014738">
    <property type="protein sequence ID" value="CAG04324.1"/>
    <property type="molecule type" value="Genomic_DNA"/>
</dbReference>
<evidence type="ECO:0000259" key="6">
    <source>
        <dbReference type="PROSITE" id="PS50865"/>
    </source>
</evidence>
<dbReference type="OrthoDB" id="5282002at2759"/>
<evidence type="ECO:0000313" key="7">
    <source>
        <dbReference type="EMBL" id="CAG04324.1"/>
    </source>
</evidence>
<dbReference type="PROSITE" id="PS50865">
    <property type="entry name" value="ZF_MYND_2"/>
    <property type="match status" value="1"/>
</dbReference>
<dbReference type="KEGG" id="tng:GSTEN00024014G001"/>
<dbReference type="Pfam" id="PF20179">
    <property type="entry name" value="MSS51_C"/>
    <property type="match status" value="1"/>
</dbReference>
<dbReference type="Pfam" id="PF01753">
    <property type="entry name" value="zf-MYND"/>
    <property type="match status" value="1"/>
</dbReference>
<evidence type="ECO:0000256" key="5">
    <source>
        <dbReference type="SAM" id="MobiDB-lite"/>
    </source>
</evidence>
<dbReference type="AlphaFoldDB" id="Q4S4V8"/>
<dbReference type="InterPro" id="IPR002893">
    <property type="entry name" value="Znf_MYND"/>
</dbReference>